<accession>A0A2W2EAD5</accession>
<sequence length="209" mass="23855">MIFQRGQRIVFIGDSITDCGRRDIAAPYGDGYMNLVRSFVTARYPELGLTWVNRGIGGDTVRNLAARWEQDVIAEQPDWLSVKIGINDVWRAFDGRIDEAVPIDEYETTLRDLLRRTVDATGCRLILAEPYVIEPDRAEPQRAETVRYGQVVRRLAEEFEAINVRTQDAFDEVLKTTEVKDWAPDRIHPELPGHAVIAQAFLRALGWEL</sequence>
<dbReference type="PANTHER" id="PTHR30383:SF5">
    <property type="entry name" value="SGNH HYDROLASE-TYPE ESTERASE DOMAIN-CONTAINING PROTEIN"/>
    <property type="match status" value="1"/>
</dbReference>
<name>A0A2W2EAD5_9ACTN</name>
<dbReference type="Gene3D" id="3.40.50.1110">
    <property type="entry name" value="SGNH hydrolase"/>
    <property type="match status" value="1"/>
</dbReference>
<keyword evidence="3" id="KW-1185">Reference proteome</keyword>
<proteinExistence type="predicted"/>
<dbReference type="SUPFAM" id="SSF52266">
    <property type="entry name" value="SGNH hydrolase"/>
    <property type="match status" value="1"/>
</dbReference>
<evidence type="ECO:0000259" key="1">
    <source>
        <dbReference type="Pfam" id="PF13472"/>
    </source>
</evidence>
<dbReference type="EMBL" id="POUB01000020">
    <property type="protein sequence ID" value="PZG01794.1"/>
    <property type="molecule type" value="Genomic_DNA"/>
</dbReference>
<dbReference type="GO" id="GO:0004622">
    <property type="term" value="F:phosphatidylcholine lysophospholipase activity"/>
    <property type="evidence" value="ECO:0007669"/>
    <property type="project" value="TreeGrafter"/>
</dbReference>
<evidence type="ECO:0000313" key="3">
    <source>
        <dbReference type="Proteomes" id="UP000248749"/>
    </source>
</evidence>
<dbReference type="InterPro" id="IPR036514">
    <property type="entry name" value="SGNH_hydro_sf"/>
</dbReference>
<dbReference type="CDD" id="cd01834">
    <property type="entry name" value="SGNH_hydrolase_like_2"/>
    <property type="match status" value="1"/>
</dbReference>
<evidence type="ECO:0000313" key="2">
    <source>
        <dbReference type="EMBL" id="PZG01794.1"/>
    </source>
</evidence>
<dbReference type="Proteomes" id="UP000248749">
    <property type="component" value="Unassembled WGS sequence"/>
</dbReference>
<comment type="caution">
    <text evidence="2">The sequence shown here is derived from an EMBL/GenBank/DDBJ whole genome shotgun (WGS) entry which is preliminary data.</text>
</comment>
<dbReference type="Pfam" id="PF13472">
    <property type="entry name" value="Lipase_GDSL_2"/>
    <property type="match status" value="1"/>
</dbReference>
<dbReference type="PANTHER" id="PTHR30383">
    <property type="entry name" value="THIOESTERASE 1/PROTEASE 1/LYSOPHOSPHOLIPASE L1"/>
    <property type="match status" value="1"/>
</dbReference>
<dbReference type="InterPro" id="IPR051532">
    <property type="entry name" value="Ester_Hydrolysis_Enzymes"/>
</dbReference>
<dbReference type="AlphaFoldDB" id="A0A2W2EAD5"/>
<dbReference type="OrthoDB" id="9794725at2"/>
<dbReference type="InterPro" id="IPR013830">
    <property type="entry name" value="SGNH_hydro"/>
</dbReference>
<organism evidence="2 3">
    <name type="scientific">Micromonospora deserti</name>
    <dbReference type="NCBI Taxonomy" id="2070366"/>
    <lineage>
        <taxon>Bacteria</taxon>
        <taxon>Bacillati</taxon>
        <taxon>Actinomycetota</taxon>
        <taxon>Actinomycetes</taxon>
        <taxon>Micromonosporales</taxon>
        <taxon>Micromonosporaceae</taxon>
        <taxon>Micromonospora</taxon>
    </lineage>
</organism>
<dbReference type="RefSeq" id="WP_111133081.1">
    <property type="nucleotide sequence ID" value="NZ_POUB01000020.1"/>
</dbReference>
<protein>
    <submittedName>
        <fullName evidence="2">GDSL family lipase</fullName>
    </submittedName>
</protein>
<feature type="domain" description="SGNH hydrolase-type esterase" evidence="1">
    <location>
        <begin position="11"/>
        <end position="195"/>
    </location>
</feature>
<reference evidence="2 3" key="1">
    <citation type="submission" date="2018-01" db="EMBL/GenBank/DDBJ databases">
        <title>Draft genome sequence of Salinispora sp. 13K206.</title>
        <authorList>
            <person name="Sahin N."/>
            <person name="Saygin H."/>
            <person name="Ay H."/>
        </authorList>
    </citation>
    <scope>NUCLEOTIDE SEQUENCE [LARGE SCALE GENOMIC DNA]</scope>
    <source>
        <strain evidence="2 3">13K206</strain>
    </source>
</reference>
<gene>
    <name evidence="2" type="ORF">C1I99_05525</name>
</gene>